<dbReference type="Proteomes" id="UP001157974">
    <property type="component" value="Unassembled WGS sequence"/>
</dbReference>
<dbReference type="AlphaFoldDB" id="A0AAV8V373"/>
<organism evidence="1 2">
    <name type="scientific">Rhodosorus marinus</name>
    <dbReference type="NCBI Taxonomy" id="101924"/>
    <lineage>
        <taxon>Eukaryota</taxon>
        <taxon>Rhodophyta</taxon>
        <taxon>Stylonematophyceae</taxon>
        <taxon>Stylonematales</taxon>
        <taxon>Stylonemataceae</taxon>
        <taxon>Rhodosorus</taxon>
    </lineage>
</organism>
<accession>A0AAV8V373</accession>
<comment type="caution">
    <text evidence="1">The sequence shown here is derived from an EMBL/GenBank/DDBJ whole genome shotgun (WGS) entry which is preliminary data.</text>
</comment>
<sequence>MLGFSFSLGARLGSPVRSRSRWNCKGDSVASFRVEVSGPGVVQRLRILGFSSRSEGFVEYLGSELEALNGIVKNSFTELKLTTRDNGRTIRRNLVCFVRVPTEYHVTSIPGLLSRLEGSVVTQVDALGKVSGGSTLEDDDFENVSEHDRYQYDCNM</sequence>
<name>A0AAV8V373_9RHOD</name>
<reference evidence="1 2" key="1">
    <citation type="journal article" date="2023" name="Nat. Commun.">
        <title>Origin of minicircular mitochondrial genomes in red algae.</title>
        <authorList>
            <person name="Lee Y."/>
            <person name="Cho C.H."/>
            <person name="Lee Y.M."/>
            <person name="Park S.I."/>
            <person name="Yang J.H."/>
            <person name="West J.A."/>
            <person name="Bhattacharya D."/>
            <person name="Yoon H.S."/>
        </authorList>
    </citation>
    <scope>NUCLEOTIDE SEQUENCE [LARGE SCALE GENOMIC DNA]</scope>
    <source>
        <strain evidence="1 2">CCMP1338</strain>
        <tissue evidence="1">Whole cell</tissue>
    </source>
</reference>
<evidence type="ECO:0000313" key="2">
    <source>
        <dbReference type="Proteomes" id="UP001157974"/>
    </source>
</evidence>
<protein>
    <submittedName>
        <fullName evidence="1">Uncharacterized protein</fullName>
    </submittedName>
</protein>
<proteinExistence type="predicted"/>
<keyword evidence="2" id="KW-1185">Reference proteome</keyword>
<dbReference type="EMBL" id="JAMWBK010000002">
    <property type="protein sequence ID" value="KAJ8908087.1"/>
    <property type="molecule type" value="Genomic_DNA"/>
</dbReference>
<gene>
    <name evidence="1" type="ORF">NDN08_008182</name>
</gene>
<evidence type="ECO:0000313" key="1">
    <source>
        <dbReference type="EMBL" id="KAJ8908087.1"/>
    </source>
</evidence>